<dbReference type="Pfam" id="PF05096">
    <property type="entry name" value="Glu_cyclase_2"/>
    <property type="match status" value="1"/>
</dbReference>
<proteinExistence type="predicted"/>
<feature type="chain" id="PRO_5029903014" evidence="1">
    <location>
        <begin position="26"/>
        <end position="254"/>
    </location>
</feature>
<dbReference type="PANTHER" id="PTHR31270:SF1">
    <property type="entry name" value="GLUTAMINYL-PEPTIDE CYCLOTRANSFERASE"/>
    <property type="match status" value="1"/>
</dbReference>
<organism evidence="2 3">
    <name type="scientific">Mycolicibacterium arabiense</name>
    <dbReference type="NCBI Taxonomy" id="1286181"/>
    <lineage>
        <taxon>Bacteria</taxon>
        <taxon>Bacillati</taxon>
        <taxon>Actinomycetota</taxon>
        <taxon>Actinomycetes</taxon>
        <taxon>Mycobacteriales</taxon>
        <taxon>Mycobacteriaceae</taxon>
        <taxon>Mycolicibacterium</taxon>
    </lineage>
</organism>
<gene>
    <name evidence="2" type="ORF">MARA_56640</name>
</gene>
<dbReference type="Gene3D" id="2.130.10.10">
    <property type="entry name" value="YVTN repeat-like/Quinoprotein amine dehydrogenase"/>
    <property type="match status" value="1"/>
</dbReference>
<keyword evidence="2" id="KW-0808">Transferase</keyword>
<evidence type="ECO:0000256" key="1">
    <source>
        <dbReference type="SAM" id="SignalP"/>
    </source>
</evidence>
<evidence type="ECO:0000313" key="2">
    <source>
        <dbReference type="EMBL" id="BBY52196.1"/>
    </source>
</evidence>
<keyword evidence="3" id="KW-1185">Reference proteome</keyword>
<reference evidence="2 3" key="1">
    <citation type="journal article" date="2019" name="Emerg. Microbes Infect.">
        <title>Comprehensive subspecies identification of 175 nontuberculous mycobacteria species based on 7547 genomic profiles.</title>
        <authorList>
            <person name="Matsumoto Y."/>
            <person name="Kinjo T."/>
            <person name="Motooka D."/>
            <person name="Nabeya D."/>
            <person name="Jung N."/>
            <person name="Uechi K."/>
            <person name="Horii T."/>
            <person name="Iida T."/>
            <person name="Fujita J."/>
            <person name="Nakamura S."/>
        </authorList>
    </citation>
    <scope>NUCLEOTIDE SEQUENCE [LARGE SCALE GENOMIC DNA]</scope>
    <source>
        <strain evidence="2 3">JCM 18538</strain>
    </source>
</reference>
<name>A0A7I7S7D9_9MYCO</name>
<sequence length="254" mass="27364">MSFRLPLAVAALVLAAVVSPPPALAQPVRTVEPTVVATIPHDVGAYSEGLVADGAALYEATGEFGRSQLRQVDPNTGAVIRSADLPPAYFGEGIAVVGDRIVQLLYQDDLALEWDKSTLRLIREVPAKQGWGLCYDGSRLISSDGSGQLYFHDVNTLALTSSVAVTRDGQPTTGLNELECVDGQVWAAAWPNDEFVRIDPATGAVNTVLDVSSLWRFGTRDARQVISSIAQIDGDEFLITGKEWPESFRVRIPE</sequence>
<dbReference type="InterPro" id="IPR015943">
    <property type="entry name" value="WD40/YVTN_repeat-like_dom_sf"/>
</dbReference>
<geneLocation type="plasmid" evidence="3">
    <name>pjcm18538 dna</name>
</geneLocation>
<dbReference type="EMBL" id="AP022593">
    <property type="protein sequence ID" value="BBY52196.1"/>
    <property type="molecule type" value="Genomic_DNA"/>
</dbReference>
<dbReference type="RefSeq" id="WP_163924056.1">
    <property type="nucleotide sequence ID" value="NZ_AP022593.1"/>
</dbReference>
<dbReference type="AlphaFoldDB" id="A0A7I7S7D9"/>
<evidence type="ECO:0000313" key="3">
    <source>
        <dbReference type="Proteomes" id="UP000467428"/>
    </source>
</evidence>
<feature type="signal peptide" evidence="1">
    <location>
        <begin position="1"/>
        <end position="25"/>
    </location>
</feature>
<dbReference type="Proteomes" id="UP000467428">
    <property type="component" value="Chromosome"/>
</dbReference>
<dbReference type="KEGG" id="marz:MARA_56640"/>
<accession>A0A7I7S7D9</accession>
<dbReference type="InterPro" id="IPR007788">
    <property type="entry name" value="QCT"/>
</dbReference>
<dbReference type="SUPFAM" id="SSF63829">
    <property type="entry name" value="Calcium-dependent phosphotriesterase"/>
    <property type="match status" value="1"/>
</dbReference>
<dbReference type="PANTHER" id="PTHR31270">
    <property type="entry name" value="GLUTAMINYL-PEPTIDE CYCLOTRANSFERASE"/>
    <property type="match status" value="1"/>
</dbReference>
<dbReference type="GO" id="GO:0016603">
    <property type="term" value="F:glutaminyl-peptide cyclotransferase activity"/>
    <property type="evidence" value="ECO:0007669"/>
    <property type="project" value="InterPro"/>
</dbReference>
<keyword evidence="1" id="KW-0732">Signal</keyword>
<protein>
    <submittedName>
        <fullName evidence="2">Glutaminyl-peptide cyclotransferase</fullName>
    </submittedName>
</protein>